<dbReference type="InterPro" id="IPR037401">
    <property type="entry name" value="SnoaL-like"/>
</dbReference>
<dbReference type="InterPro" id="IPR032710">
    <property type="entry name" value="NTF2-like_dom_sf"/>
</dbReference>
<sequence>MTIEQIIEKQMQAFDNRDIESMMTVFNNDIKIINFSDNKILIDGFEECREMYSVLFKNSPKLYAEIINTIIFENKVIVHEFIFGRNGSDKKMEQVIIFEVENEKISKISIIR</sequence>
<dbReference type="SUPFAM" id="SSF54427">
    <property type="entry name" value="NTF2-like"/>
    <property type="match status" value="1"/>
</dbReference>
<dbReference type="RefSeq" id="WP_091369055.1">
    <property type="nucleotide sequence ID" value="NZ_LT629740.1"/>
</dbReference>
<name>A0A1H1PRQ2_MUCMA</name>
<gene>
    <name evidence="2" type="ORF">SAMN05216490_0608</name>
</gene>
<dbReference type="OrthoDB" id="9797498at2"/>
<dbReference type="STRING" id="652787.SAMN05216490_0608"/>
<proteinExistence type="predicted"/>
<evidence type="ECO:0000313" key="2">
    <source>
        <dbReference type="EMBL" id="SDS13766.1"/>
    </source>
</evidence>
<keyword evidence="3" id="KW-1185">Reference proteome</keyword>
<dbReference type="Gene3D" id="3.10.450.50">
    <property type="match status" value="1"/>
</dbReference>
<evidence type="ECO:0000313" key="3">
    <source>
        <dbReference type="Proteomes" id="UP000199679"/>
    </source>
</evidence>
<organism evidence="2 3">
    <name type="scientific">Mucilaginibacter mallensis</name>
    <dbReference type="NCBI Taxonomy" id="652787"/>
    <lineage>
        <taxon>Bacteria</taxon>
        <taxon>Pseudomonadati</taxon>
        <taxon>Bacteroidota</taxon>
        <taxon>Sphingobacteriia</taxon>
        <taxon>Sphingobacteriales</taxon>
        <taxon>Sphingobacteriaceae</taxon>
        <taxon>Mucilaginibacter</taxon>
    </lineage>
</organism>
<reference evidence="2 3" key="1">
    <citation type="submission" date="2016-10" db="EMBL/GenBank/DDBJ databases">
        <authorList>
            <person name="de Groot N.N."/>
        </authorList>
    </citation>
    <scope>NUCLEOTIDE SEQUENCE [LARGE SCALE GENOMIC DNA]</scope>
    <source>
        <strain evidence="2 3">MP1X4</strain>
    </source>
</reference>
<dbReference type="Pfam" id="PF12680">
    <property type="entry name" value="SnoaL_2"/>
    <property type="match status" value="1"/>
</dbReference>
<evidence type="ECO:0000259" key="1">
    <source>
        <dbReference type="Pfam" id="PF12680"/>
    </source>
</evidence>
<feature type="domain" description="SnoaL-like" evidence="1">
    <location>
        <begin position="8"/>
        <end position="107"/>
    </location>
</feature>
<dbReference type="EMBL" id="LT629740">
    <property type="protein sequence ID" value="SDS13766.1"/>
    <property type="molecule type" value="Genomic_DNA"/>
</dbReference>
<accession>A0A1H1PRQ2</accession>
<dbReference type="Proteomes" id="UP000199679">
    <property type="component" value="Chromosome I"/>
</dbReference>
<dbReference type="AlphaFoldDB" id="A0A1H1PRQ2"/>
<protein>
    <recommendedName>
        <fullName evidence="1">SnoaL-like domain-containing protein</fullName>
    </recommendedName>
</protein>